<comment type="caution">
    <text evidence="1">The sequence shown here is derived from an EMBL/GenBank/DDBJ whole genome shotgun (WGS) entry which is preliminary data.</text>
</comment>
<evidence type="ECO:0000313" key="2">
    <source>
        <dbReference type="Proteomes" id="UP000282125"/>
    </source>
</evidence>
<reference evidence="1 2" key="1">
    <citation type="submission" date="2018-11" db="EMBL/GenBank/DDBJ databases">
        <title>Gemmobacter sp. nov., YIM 102744-1 draft genome.</title>
        <authorList>
            <person name="Li G."/>
            <person name="Jiang Y."/>
        </authorList>
    </citation>
    <scope>NUCLEOTIDE SEQUENCE [LARGE SCALE GENOMIC DNA]</scope>
    <source>
        <strain evidence="1 2">YIM 102744-1</strain>
    </source>
</reference>
<dbReference type="InterPro" id="IPR027417">
    <property type="entry name" value="P-loop_NTPase"/>
</dbReference>
<dbReference type="InterPro" id="IPR050678">
    <property type="entry name" value="DNA_Partitioning_ATPase"/>
</dbReference>
<gene>
    <name evidence="1" type="ORF">EG244_18925</name>
</gene>
<dbReference type="Pfam" id="PF07015">
    <property type="entry name" value="VirC1"/>
    <property type="match status" value="1"/>
</dbReference>
<dbReference type="PIRSF" id="PIRSF009320">
    <property type="entry name" value="Nuc_binding_HP_1000"/>
    <property type="match status" value="1"/>
</dbReference>
<keyword evidence="2" id="KW-1185">Reference proteome</keyword>
<protein>
    <submittedName>
        <fullName evidence="1">ParA family protein</fullName>
    </submittedName>
</protein>
<name>A0A3P3D5G0_9RHOB</name>
<dbReference type="InterPro" id="IPR009744">
    <property type="entry name" value="VirC1"/>
</dbReference>
<dbReference type="Gene3D" id="3.40.50.300">
    <property type="entry name" value="P-loop containing nucleotide triphosphate hydrolases"/>
    <property type="match status" value="1"/>
</dbReference>
<dbReference type="SUPFAM" id="SSF52540">
    <property type="entry name" value="P-loop containing nucleoside triphosphate hydrolases"/>
    <property type="match status" value="1"/>
</dbReference>
<dbReference type="PANTHER" id="PTHR13696:SF96">
    <property type="entry name" value="COBQ_COBB_MIND_PARA NUCLEOTIDE BINDING DOMAIN-CONTAINING PROTEIN"/>
    <property type="match status" value="1"/>
</dbReference>
<sequence length="225" mass="23436">MPTIVISSPKGGAGKSTAAVILGTELAAMGIEVTMLDCDFVTGRETALEVWAGAGDTPAGITLKHRVGEAEVIREIKAGEGDGKVVIVDLGGAASRLATRAISQADLVLVPMRPTSLDVKIGAAAIQMVAEEEETLGRSIPFVVALSATKAIKSKAQRGLTESLIAEGVEIIDPPLMERGAFAAFFEFGGDLRSMPPQGSHDAAVENARQFAEAVLQRLAREADE</sequence>
<dbReference type="OrthoDB" id="113462at2"/>
<organism evidence="1 2">
    <name type="scientific">Falsigemmobacter faecalis</name>
    <dbReference type="NCBI Taxonomy" id="2488730"/>
    <lineage>
        <taxon>Bacteria</taxon>
        <taxon>Pseudomonadati</taxon>
        <taxon>Pseudomonadota</taxon>
        <taxon>Alphaproteobacteria</taxon>
        <taxon>Rhodobacterales</taxon>
        <taxon>Paracoccaceae</taxon>
        <taxon>Falsigemmobacter</taxon>
    </lineage>
</organism>
<dbReference type="RefSeq" id="WP_124966725.1">
    <property type="nucleotide sequence ID" value="NZ_RRAZ01000050.1"/>
</dbReference>
<dbReference type="Proteomes" id="UP000282125">
    <property type="component" value="Unassembled WGS sequence"/>
</dbReference>
<dbReference type="CDD" id="cd02042">
    <property type="entry name" value="ParAB_family"/>
    <property type="match status" value="1"/>
</dbReference>
<dbReference type="AlphaFoldDB" id="A0A3P3D5G0"/>
<dbReference type="EMBL" id="RRAZ01000050">
    <property type="protein sequence ID" value="RRH69034.1"/>
    <property type="molecule type" value="Genomic_DNA"/>
</dbReference>
<dbReference type="PANTHER" id="PTHR13696">
    <property type="entry name" value="P-LOOP CONTAINING NUCLEOSIDE TRIPHOSPHATE HYDROLASE"/>
    <property type="match status" value="1"/>
</dbReference>
<evidence type="ECO:0000313" key="1">
    <source>
        <dbReference type="EMBL" id="RRH69034.1"/>
    </source>
</evidence>
<proteinExistence type="predicted"/>
<accession>A0A3P3D5G0</accession>